<comment type="subcellular location">
    <subcellularLocation>
        <location evidence="8">Cell membrane</location>
        <topology evidence="8">Peripheral membrane protein</topology>
        <orientation evidence="8">Cytoplasmic side</orientation>
    </subcellularLocation>
</comment>
<dbReference type="Pfam" id="PF00346">
    <property type="entry name" value="Complex1_49kDa"/>
    <property type="match status" value="1"/>
</dbReference>
<dbReference type="InterPro" id="IPR029014">
    <property type="entry name" value="NiFe-Hase_large"/>
</dbReference>
<comment type="similarity">
    <text evidence="2 8 9">Belongs to the complex I 49 kDa subunit family.</text>
</comment>
<evidence type="ECO:0000256" key="3">
    <source>
        <dbReference type="ARBA" id="ARBA00022448"/>
    </source>
</evidence>
<keyword evidence="11" id="KW-0560">Oxidoreductase</keyword>
<dbReference type="InterPro" id="IPR014029">
    <property type="entry name" value="NADH_UbQ_OxRdtase_49kDa_CS"/>
</dbReference>
<comment type="subunit">
    <text evidence="8">NDH-1 is composed of 14 different subunits. Subunits NuoB, C, D, E, F, and G constitute the peripheral sector of the complex.</text>
</comment>
<evidence type="ECO:0000256" key="6">
    <source>
        <dbReference type="ARBA" id="ARBA00023027"/>
    </source>
</evidence>
<proteinExistence type="inferred from homology"/>
<keyword evidence="4 8" id="KW-0874">Quinone</keyword>
<dbReference type="GO" id="GO:0016491">
    <property type="term" value="F:oxidoreductase activity"/>
    <property type="evidence" value="ECO:0007669"/>
    <property type="project" value="UniProtKB-KW"/>
</dbReference>
<comment type="caution">
    <text evidence="11">The sequence shown here is derived from an EMBL/GenBank/DDBJ whole genome shotgun (WGS) entry which is preliminary data.</text>
</comment>
<feature type="domain" description="NADH-quinone oxidoreductase subunit D" evidence="10">
    <location>
        <begin position="122"/>
        <end position="396"/>
    </location>
</feature>
<dbReference type="InterPro" id="IPR022885">
    <property type="entry name" value="NDH1_su_D/H"/>
</dbReference>
<dbReference type="NCBIfam" id="TIGR01962">
    <property type="entry name" value="NuoD"/>
    <property type="match status" value="1"/>
</dbReference>
<keyword evidence="6 8" id="KW-0520">NAD</keyword>
<dbReference type="PROSITE" id="PS00535">
    <property type="entry name" value="COMPLEX1_49K"/>
    <property type="match status" value="1"/>
</dbReference>
<sequence length="396" mass="44394">MAEIDVRNFNINFGPQHPAAHGVLRLVLELDGEVVARVDPHIGLLHRGTEKLIEHKTYLQAIPYFDRLDYVAPMNQEHAFCLAVERLAGVTVPKRGQLIRVLYCEIGRILSHLLNVTTQAMDVGALTPPLWGFEEREKLMVFYERASGARLHAGYFRPGGVHQDLPQQLIDDIGAWCDPFLKVCDDIEGLLSHNRIYKQRNVDIGVIALEDAWAMGFSGVMVRGSGAAWDLRKAQPYECYDEMEFDIPIGKNGDCFDRYLIRMAEMRESVKIMKQCIEKLSSPEGQGPISAVEGKVVPPKRGQMKRSMEALIHHFKLYTEGFHLPEGEVYAAVEAPKGEFGVYLVSDGTNKPHRCKIRAPGFAHLQAMDVMCKGHMLADVSAILGTIDIVFGEVDR</sequence>
<keyword evidence="8" id="KW-0472">Membrane</keyword>
<evidence type="ECO:0000256" key="1">
    <source>
        <dbReference type="ARBA" id="ARBA00002378"/>
    </source>
</evidence>
<comment type="function">
    <text evidence="1 8">NDH-1 shuttles electrons from NADH, via FMN and iron-sulfur (Fe-S) centers, to quinones in the respiratory chain. The immediate electron acceptor for the enzyme in this species is believed to be ubiquinone. Couples the redox reaction to proton translocation (for every two electrons transferred, four hydrogen ions are translocated across the cytoplasmic membrane), and thus conserves the redox energy in a proton gradient.</text>
</comment>
<dbReference type="RefSeq" id="WP_209593469.1">
    <property type="nucleotide sequence ID" value="NZ_JAGJCF010000003.1"/>
</dbReference>
<dbReference type="Proteomes" id="UP000678276">
    <property type="component" value="Unassembled WGS sequence"/>
</dbReference>
<gene>
    <name evidence="8" type="primary">nuoD</name>
    <name evidence="11" type="ORF">J6595_05535</name>
</gene>
<keyword evidence="8" id="KW-1003">Cell membrane</keyword>
<dbReference type="EC" id="7.1.1.-" evidence="8"/>
<evidence type="ECO:0000256" key="9">
    <source>
        <dbReference type="RuleBase" id="RU003685"/>
    </source>
</evidence>
<evidence type="ECO:0000256" key="5">
    <source>
        <dbReference type="ARBA" id="ARBA00022967"/>
    </source>
</evidence>
<keyword evidence="5 8" id="KW-1278">Translocase</keyword>
<comment type="catalytic activity">
    <reaction evidence="8">
        <text>a quinone + NADH + 5 H(+)(in) = a quinol + NAD(+) + 4 H(+)(out)</text>
        <dbReference type="Rhea" id="RHEA:57888"/>
        <dbReference type="ChEBI" id="CHEBI:15378"/>
        <dbReference type="ChEBI" id="CHEBI:24646"/>
        <dbReference type="ChEBI" id="CHEBI:57540"/>
        <dbReference type="ChEBI" id="CHEBI:57945"/>
        <dbReference type="ChEBI" id="CHEBI:132124"/>
    </reaction>
</comment>
<evidence type="ECO:0000259" key="10">
    <source>
        <dbReference type="Pfam" id="PF00346"/>
    </source>
</evidence>
<accession>A0ABS4BES8</accession>
<keyword evidence="3 8" id="KW-0813">Transport</keyword>
<dbReference type="EMBL" id="JAGJCF010000003">
    <property type="protein sequence ID" value="MBP0615037.1"/>
    <property type="molecule type" value="Genomic_DNA"/>
</dbReference>
<evidence type="ECO:0000313" key="11">
    <source>
        <dbReference type="EMBL" id="MBP0615037.1"/>
    </source>
</evidence>
<evidence type="ECO:0000256" key="8">
    <source>
        <dbReference type="HAMAP-Rule" id="MF_01358"/>
    </source>
</evidence>
<organism evidence="11 12">
    <name type="scientific">Jiella mangrovi</name>
    <dbReference type="NCBI Taxonomy" id="2821407"/>
    <lineage>
        <taxon>Bacteria</taxon>
        <taxon>Pseudomonadati</taxon>
        <taxon>Pseudomonadota</taxon>
        <taxon>Alphaproteobacteria</taxon>
        <taxon>Hyphomicrobiales</taxon>
        <taxon>Aurantimonadaceae</taxon>
        <taxon>Jiella</taxon>
    </lineage>
</organism>
<dbReference type="Gene3D" id="1.10.645.10">
    <property type="entry name" value="Cytochrome-c3 Hydrogenase, chain B"/>
    <property type="match status" value="1"/>
</dbReference>
<evidence type="ECO:0000256" key="4">
    <source>
        <dbReference type="ARBA" id="ARBA00022719"/>
    </source>
</evidence>
<evidence type="ECO:0000256" key="7">
    <source>
        <dbReference type="ARBA" id="ARBA00023075"/>
    </source>
</evidence>
<evidence type="ECO:0000256" key="2">
    <source>
        <dbReference type="ARBA" id="ARBA00005769"/>
    </source>
</evidence>
<dbReference type="SUPFAM" id="SSF56762">
    <property type="entry name" value="HydB/Nqo4-like"/>
    <property type="match status" value="1"/>
</dbReference>
<evidence type="ECO:0000313" key="12">
    <source>
        <dbReference type="Proteomes" id="UP000678276"/>
    </source>
</evidence>
<protein>
    <recommendedName>
        <fullName evidence="8">NADH-quinone oxidoreductase subunit D</fullName>
        <ecNumber evidence="8">7.1.1.-</ecNumber>
    </recommendedName>
    <alternativeName>
        <fullName evidence="8">NADH dehydrogenase I subunit D</fullName>
    </alternativeName>
    <alternativeName>
        <fullName evidence="8">NDH-1 subunit D</fullName>
    </alternativeName>
</protein>
<keyword evidence="7 8" id="KW-0830">Ubiquinone</keyword>
<reference evidence="11 12" key="1">
    <citation type="submission" date="2021-04" db="EMBL/GenBank/DDBJ databases">
        <title>Whole genome sequence of Jiella sp. KSK16Y-1.</title>
        <authorList>
            <person name="Tuo L."/>
        </authorList>
    </citation>
    <scope>NUCLEOTIDE SEQUENCE [LARGE SCALE GENOMIC DNA]</scope>
    <source>
        <strain evidence="11 12">KSK16Y-1</strain>
    </source>
</reference>
<dbReference type="PANTHER" id="PTHR11993:SF10">
    <property type="entry name" value="NADH DEHYDROGENASE [UBIQUINONE] IRON-SULFUR PROTEIN 2, MITOCHONDRIAL"/>
    <property type="match status" value="1"/>
</dbReference>
<dbReference type="NCBIfam" id="NF004739">
    <property type="entry name" value="PRK06075.1"/>
    <property type="match status" value="1"/>
</dbReference>
<dbReference type="InterPro" id="IPR001135">
    <property type="entry name" value="NADH_Q_OxRdtase_suD"/>
</dbReference>
<keyword evidence="12" id="KW-1185">Reference proteome</keyword>
<name>A0ABS4BES8_9HYPH</name>
<dbReference type="PANTHER" id="PTHR11993">
    <property type="entry name" value="NADH-UBIQUINONE OXIDOREDUCTASE 49 KDA SUBUNIT"/>
    <property type="match status" value="1"/>
</dbReference>
<dbReference type="HAMAP" id="MF_01358">
    <property type="entry name" value="NDH1_NuoD"/>
    <property type="match status" value="1"/>
</dbReference>